<dbReference type="CDD" id="cd00130">
    <property type="entry name" value="PAS"/>
    <property type="match status" value="1"/>
</dbReference>
<proteinExistence type="predicted"/>
<dbReference type="InterPro" id="IPR002078">
    <property type="entry name" value="Sigma_54_int"/>
</dbReference>
<dbReference type="PRINTS" id="PR01590">
    <property type="entry name" value="HTHFIS"/>
</dbReference>
<dbReference type="RefSeq" id="WP_093795628.1">
    <property type="nucleotide sequence ID" value="NZ_CP155571.1"/>
</dbReference>
<dbReference type="Gene3D" id="1.10.10.60">
    <property type="entry name" value="Homeodomain-like"/>
    <property type="match status" value="1"/>
</dbReference>
<dbReference type="Gene3D" id="1.10.8.60">
    <property type="match status" value="1"/>
</dbReference>
<dbReference type="Gene3D" id="3.40.50.300">
    <property type="entry name" value="P-loop containing nucleotide triphosphate hydrolases"/>
    <property type="match status" value="1"/>
</dbReference>
<protein>
    <submittedName>
        <fullName evidence="8">Anaerobic nitric oxide reductase transcription regulator NorR</fullName>
    </submittedName>
</protein>
<dbReference type="InterPro" id="IPR035965">
    <property type="entry name" value="PAS-like_dom_sf"/>
</dbReference>
<dbReference type="PROSITE" id="PS50112">
    <property type="entry name" value="PAS"/>
    <property type="match status" value="1"/>
</dbReference>
<dbReference type="SUPFAM" id="SSF46689">
    <property type="entry name" value="Homeodomain-like"/>
    <property type="match status" value="1"/>
</dbReference>
<feature type="domain" description="PAS" evidence="7">
    <location>
        <begin position="248"/>
        <end position="293"/>
    </location>
</feature>
<dbReference type="InterPro" id="IPR058031">
    <property type="entry name" value="AAA_lid_NorR"/>
</dbReference>
<dbReference type="InterPro" id="IPR025944">
    <property type="entry name" value="Sigma_54_int_dom_CS"/>
</dbReference>
<dbReference type="PROSITE" id="PS00688">
    <property type="entry name" value="SIGMA54_INTERACT_3"/>
    <property type="match status" value="1"/>
</dbReference>
<evidence type="ECO:0000256" key="2">
    <source>
        <dbReference type="ARBA" id="ARBA00022840"/>
    </source>
</evidence>
<name>A0ABZ3J4F9_SPOA4</name>
<dbReference type="Pfam" id="PF00158">
    <property type="entry name" value="Sigma54_activat"/>
    <property type="match status" value="1"/>
</dbReference>
<dbReference type="SMART" id="SM00382">
    <property type="entry name" value="AAA"/>
    <property type="match status" value="1"/>
</dbReference>
<dbReference type="Pfam" id="PF25601">
    <property type="entry name" value="AAA_lid_14"/>
    <property type="match status" value="1"/>
</dbReference>
<dbReference type="InterPro" id="IPR025662">
    <property type="entry name" value="Sigma_54_int_dom_ATP-bd_1"/>
</dbReference>
<dbReference type="Gene3D" id="3.30.450.40">
    <property type="match status" value="1"/>
</dbReference>
<keyword evidence="1" id="KW-0547">Nucleotide-binding</keyword>
<dbReference type="CDD" id="cd00009">
    <property type="entry name" value="AAA"/>
    <property type="match status" value="1"/>
</dbReference>
<dbReference type="InterPro" id="IPR027417">
    <property type="entry name" value="P-loop_NTPase"/>
</dbReference>
<dbReference type="Gene3D" id="3.30.450.20">
    <property type="entry name" value="PAS domain"/>
    <property type="match status" value="1"/>
</dbReference>
<reference evidence="8" key="1">
    <citation type="submission" date="2024-05" db="EMBL/GenBank/DDBJ databases">
        <title>Isolation and characterization of Sporomusa carbonis sp. nov., a carboxydotrophic hydrogenogen in the genus of Sporomusa isolated from a charcoal burning pile.</title>
        <authorList>
            <person name="Boeer T."/>
            <person name="Rosenbaum F."/>
            <person name="Eysell L."/>
            <person name="Mueller V."/>
            <person name="Daniel R."/>
            <person name="Poehlein A."/>
        </authorList>
    </citation>
    <scope>NUCLEOTIDE SEQUENCE [LARGE SCALE GENOMIC DNA]</scope>
    <source>
        <strain evidence="8">DSM 3132</strain>
    </source>
</reference>
<evidence type="ECO:0000259" key="7">
    <source>
        <dbReference type="PROSITE" id="PS50112"/>
    </source>
</evidence>
<evidence type="ECO:0000256" key="1">
    <source>
        <dbReference type="ARBA" id="ARBA00022741"/>
    </source>
</evidence>
<dbReference type="PANTHER" id="PTHR32071:SF57">
    <property type="entry name" value="C4-DICARBOXYLATE TRANSPORT TRANSCRIPTIONAL REGULATORY PROTEIN DCTD"/>
    <property type="match status" value="1"/>
</dbReference>
<keyword evidence="4" id="KW-0238">DNA-binding</keyword>
<feature type="domain" description="Sigma-54 factor interaction" evidence="6">
    <location>
        <begin position="376"/>
        <end position="605"/>
    </location>
</feature>
<dbReference type="InterPro" id="IPR002197">
    <property type="entry name" value="HTH_Fis"/>
</dbReference>
<evidence type="ECO:0000256" key="4">
    <source>
        <dbReference type="ARBA" id="ARBA00023125"/>
    </source>
</evidence>
<evidence type="ECO:0000313" key="8">
    <source>
        <dbReference type="EMBL" id="XFO73249.1"/>
    </source>
</evidence>
<dbReference type="Proteomes" id="UP000216052">
    <property type="component" value="Chromosome"/>
</dbReference>
<dbReference type="InterPro" id="IPR029016">
    <property type="entry name" value="GAF-like_dom_sf"/>
</dbReference>
<keyword evidence="3" id="KW-0805">Transcription regulation</keyword>
<dbReference type="PROSITE" id="PS50045">
    <property type="entry name" value="SIGMA54_INTERACT_4"/>
    <property type="match status" value="1"/>
</dbReference>
<evidence type="ECO:0000313" key="9">
    <source>
        <dbReference type="Proteomes" id="UP000216052"/>
    </source>
</evidence>
<dbReference type="InterPro" id="IPR003593">
    <property type="entry name" value="AAA+_ATPase"/>
</dbReference>
<evidence type="ECO:0000256" key="3">
    <source>
        <dbReference type="ARBA" id="ARBA00023015"/>
    </source>
</evidence>
<sequence>MQGRQFILEENEEKQIKELTAFFRSQFKQWEKISKCRENFLKNTGESETFAAVRPEVMASWHRSKNYGVVPNQPLTRKVLDSAQFNKVLKENEQLMQVAVPLLSKQVHFLNKTKPFRVGLTDRNGILLFLYNSHIDQLKCSGLNLSEESVGTSAHAICLQLDKPMYLIGPEHYNEVMQRSSKVITAIPIHDARKNIVASFTFSYHRDLAQSKDEETLFVWWIAWQISMAQRIENAMEMASQKHMYSFDISLLSTAMSMLEDGMVGVNCSGRVIYVSSGGEKILGIGQNKILGKPYSDIIGNSPMIDNVLQGKITEATFAADIITGKKFKHCLCEVKSIMDSQDCMEGAVIHLKEIKAAGSTEKKERFKAIYTFNDIYGKSIAMVRAKQVAQKIAGTGGSILLIGESGTGKELFAHAIHNACRPQSPFVAINCASIPKSLIESELFGYEGGSFTGAARKGKVGKLEMANGGTLFLDEIGDMPLEVQAVLLRVLEDKRVMRIGGETYIKVDFRVIAATNKNLYQAVQQKEFREDLYFRLATFKLSIPPLRSRGKDILELARLFIHKQSSDLNRPVPEMEAAVCKRLMQYDWPGNIRQLKNAMCFAVNMREKGTIRLRDLPEELLDIAEKNQQKTIRSLTELEKEAIEEALAYTGNSLGETAIILGLGRTTLYRKIKAYGIHVEH</sequence>
<evidence type="ECO:0000256" key="5">
    <source>
        <dbReference type="ARBA" id="ARBA00023163"/>
    </source>
</evidence>
<evidence type="ECO:0000259" key="6">
    <source>
        <dbReference type="PROSITE" id="PS50045"/>
    </source>
</evidence>
<organism evidence="8 9">
    <name type="scientific">Sporomusa acidovorans (strain ATCC 49682 / DSM 3132 / Mol)</name>
    <dbReference type="NCBI Taxonomy" id="1123286"/>
    <lineage>
        <taxon>Bacteria</taxon>
        <taxon>Bacillati</taxon>
        <taxon>Bacillota</taxon>
        <taxon>Negativicutes</taxon>
        <taxon>Selenomonadales</taxon>
        <taxon>Sporomusaceae</taxon>
        <taxon>Sporomusa</taxon>
    </lineage>
</organism>
<accession>A0ABZ3J4F9</accession>
<dbReference type="SUPFAM" id="SSF52540">
    <property type="entry name" value="P-loop containing nucleoside triphosphate hydrolases"/>
    <property type="match status" value="1"/>
</dbReference>
<dbReference type="InterPro" id="IPR025943">
    <property type="entry name" value="Sigma_54_int_dom_ATP-bd_2"/>
</dbReference>
<dbReference type="InterPro" id="IPR009057">
    <property type="entry name" value="Homeodomain-like_sf"/>
</dbReference>
<dbReference type="SUPFAM" id="SSF55785">
    <property type="entry name" value="PYP-like sensor domain (PAS domain)"/>
    <property type="match status" value="1"/>
</dbReference>
<dbReference type="PANTHER" id="PTHR32071">
    <property type="entry name" value="TRANSCRIPTIONAL REGULATORY PROTEIN"/>
    <property type="match status" value="1"/>
</dbReference>
<gene>
    <name evidence="8" type="primary">norR_15</name>
    <name evidence="8" type="ORF">SPACI_033350</name>
</gene>
<dbReference type="PROSITE" id="PS00675">
    <property type="entry name" value="SIGMA54_INTERACT_1"/>
    <property type="match status" value="1"/>
</dbReference>
<keyword evidence="5" id="KW-0804">Transcription</keyword>
<keyword evidence="9" id="KW-1185">Reference proteome</keyword>
<dbReference type="InterPro" id="IPR000014">
    <property type="entry name" value="PAS"/>
</dbReference>
<dbReference type="PROSITE" id="PS00676">
    <property type="entry name" value="SIGMA54_INTERACT_2"/>
    <property type="match status" value="1"/>
</dbReference>
<dbReference type="Pfam" id="PF02954">
    <property type="entry name" value="HTH_8"/>
    <property type="match status" value="1"/>
</dbReference>
<dbReference type="EMBL" id="CP155571">
    <property type="protein sequence ID" value="XFO73249.1"/>
    <property type="molecule type" value="Genomic_DNA"/>
</dbReference>
<keyword evidence="2" id="KW-0067">ATP-binding</keyword>